<sequence>LFLISLRGAKRPGLRYLRRGIDTQGNCANWVETEQLLEFKQQEQLKLIGFVQLRGSIPLFFAQSPYRLQPTPKLTRPLWSMLDVFSNHFVKLRAKFGDIHIVSLVEKKGREAEIGQAYQKLASRCHLPFTWFDFHAECKGMQFQNVSYLFDGPVGQALKDFGWTDLSRDKRQIGAMRVNCIDCLDRTNIVQSAFARETLTAILNSYNLTPLNPSETEAMFNNLWADNGDAISIQYSSTLALKGDFTRTGQRKYKGVLSDAVLTLTRYFRALFTDFFMQAVVDYMMGTIGLEVFDEFRARLATSDPAALTSSSREALVEMASNVIVGYIEPEEFIGGWNILSPIKDNVATGRLQDCILLLTDKNLYICRYRWQSEGAYKVIHIPLASMKAVQYGAYYSADYMTEKEDPDKNIGIQFFY</sequence>
<protein>
    <recommendedName>
        <fullName evidence="5">SAC domain-containing protein</fullName>
    </recommendedName>
</protein>
<gene>
    <name evidence="3" type="ORF">CANCADRAFT_16502</name>
</gene>
<dbReference type="GO" id="GO:0034593">
    <property type="term" value="F:phosphatidylinositol bisphosphate phosphatase activity"/>
    <property type="evidence" value="ECO:0007669"/>
    <property type="project" value="UniProtKB-ARBA"/>
</dbReference>
<dbReference type="PANTHER" id="PTHR45662:SF7">
    <property type="entry name" value="SACI DOMAIN PROTEIN (AFU_ORTHOLOGUE AFUA_1G15890)"/>
    <property type="match status" value="1"/>
</dbReference>
<organism evidence="3 4">
    <name type="scientific">Tortispora caseinolytica NRRL Y-17796</name>
    <dbReference type="NCBI Taxonomy" id="767744"/>
    <lineage>
        <taxon>Eukaryota</taxon>
        <taxon>Fungi</taxon>
        <taxon>Dikarya</taxon>
        <taxon>Ascomycota</taxon>
        <taxon>Saccharomycotina</taxon>
        <taxon>Trigonopsidomycetes</taxon>
        <taxon>Trigonopsidales</taxon>
        <taxon>Trigonopsidaceae</taxon>
        <taxon>Tortispora</taxon>
    </lineage>
</organism>
<feature type="domain" description="HSac2" evidence="2">
    <location>
        <begin position="307"/>
        <end position="417"/>
    </location>
</feature>
<dbReference type="PROSITE" id="PS50275">
    <property type="entry name" value="SAC"/>
    <property type="match status" value="1"/>
</dbReference>
<name>A0A1E4TB25_9ASCO</name>
<dbReference type="GO" id="GO:0043812">
    <property type="term" value="F:phosphatidylinositol-4-phosphate phosphatase activity"/>
    <property type="evidence" value="ECO:0007669"/>
    <property type="project" value="TreeGrafter"/>
</dbReference>
<dbReference type="PROSITE" id="PS51791">
    <property type="entry name" value="HSAC2"/>
    <property type="match status" value="1"/>
</dbReference>
<dbReference type="Pfam" id="PF12456">
    <property type="entry name" value="hSac2"/>
    <property type="match status" value="1"/>
</dbReference>
<evidence type="ECO:0008006" key="5">
    <source>
        <dbReference type="Google" id="ProtNLM"/>
    </source>
</evidence>
<evidence type="ECO:0000259" key="2">
    <source>
        <dbReference type="PROSITE" id="PS51791"/>
    </source>
</evidence>
<feature type="non-terminal residue" evidence="3">
    <location>
        <position position="1"/>
    </location>
</feature>
<evidence type="ECO:0000313" key="3">
    <source>
        <dbReference type="EMBL" id="ODV88962.1"/>
    </source>
</evidence>
<reference evidence="4" key="1">
    <citation type="submission" date="2016-02" db="EMBL/GenBank/DDBJ databases">
        <title>Comparative genomics of biotechnologically important yeasts.</title>
        <authorList>
            <consortium name="DOE Joint Genome Institute"/>
            <person name="Riley R."/>
            <person name="Haridas S."/>
            <person name="Wolfe K.H."/>
            <person name="Lopes M.R."/>
            <person name="Hittinger C.T."/>
            <person name="Goker M."/>
            <person name="Salamov A."/>
            <person name="Wisecaver J."/>
            <person name="Long T.M."/>
            <person name="Aerts A.L."/>
            <person name="Barry K."/>
            <person name="Choi C."/>
            <person name="Clum A."/>
            <person name="Coughlan A.Y."/>
            <person name="Deshpande S."/>
            <person name="Douglass A.P."/>
            <person name="Hanson S.J."/>
            <person name="Klenk H.-P."/>
            <person name="Labutti K."/>
            <person name="Lapidus A."/>
            <person name="Lindquist E."/>
            <person name="Lipzen A."/>
            <person name="Meier-Kolthoff J.P."/>
            <person name="Ohm R.A."/>
            <person name="Otillar R.P."/>
            <person name="Pangilinan J."/>
            <person name="Peng Y."/>
            <person name="Rokas A."/>
            <person name="Rosa C.A."/>
            <person name="Scheuner C."/>
            <person name="Sibirny A.A."/>
            <person name="Slot J.C."/>
            <person name="Stielow J.B."/>
            <person name="Sun H."/>
            <person name="Kurtzman C.P."/>
            <person name="Blackwell M."/>
            <person name="Jeffries T.W."/>
            <person name="Grigoriev I.V."/>
        </authorList>
    </citation>
    <scope>NUCLEOTIDE SEQUENCE [LARGE SCALE GENOMIC DNA]</scope>
    <source>
        <strain evidence="4">NRRL Y-17796</strain>
    </source>
</reference>
<dbReference type="GO" id="GO:0005783">
    <property type="term" value="C:endoplasmic reticulum"/>
    <property type="evidence" value="ECO:0007669"/>
    <property type="project" value="TreeGrafter"/>
</dbReference>
<dbReference type="InterPro" id="IPR034753">
    <property type="entry name" value="hSac2"/>
</dbReference>
<evidence type="ECO:0000313" key="4">
    <source>
        <dbReference type="Proteomes" id="UP000095023"/>
    </source>
</evidence>
<dbReference type="InterPro" id="IPR022158">
    <property type="entry name" value="Inositol_phosphatase"/>
</dbReference>
<dbReference type="GO" id="GO:0046856">
    <property type="term" value="P:phosphatidylinositol dephosphorylation"/>
    <property type="evidence" value="ECO:0007669"/>
    <property type="project" value="TreeGrafter"/>
</dbReference>
<feature type="non-terminal residue" evidence="3">
    <location>
        <position position="417"/>
    </location>
</feature>
<dbReference type="Proteomes" id="UP000095023">
    <property type="component" value="Unassembled WGS sequence"/>
</dbReference>
<evidence type="ECO:0000259" key="1">
    <source>
        <dbReference type="PROSITE" id="PS50275"/>
    </source>
</evidence>
<dbReference type="OrthoDB" id="405996at2759"/>
<proteinExistence type="predicted"/>
<dbReference type="PANTHER" id="PTHR45662">
    <property type="entry name" value="PHOSPHATIDYLINOSITIDE PHOSPHATASE SAC1"/>
    <property type="match status" value="1"/>
</dbReference>
<dbReference type="AlphaFoldDB" id="A0A1E4TB25"/>
<dbReference type="Pfam" id="PF02383">
    <property type="entry name" value="Syja_N"/>
    <property type="match status" value="1"/>
</dbReference>
<feature type="domain" description="SAC" evidence="1">
    <location>
        <begin position="1"/>
        <end position="237"/>
    </location>
</feature>
<dbReference type="InterPro" id="IPR002013">
    <property type="entry name" value="SAC_dom"/>
</dbReference>
<accession>A0A1E4TB25</accession>
<dbReference type="EMBL" id="KV453843">
    <property type="protein sequence ID" value="ODV88962.1"/>
    <property type="molecule type" value="Genomic_DNA"/>
</dbReference>
<keyword evidence="4" id="KW-1185">Reference proteome</keyword>